<feature type="chain" id="PRO_5011988127" evidence="2">
    <location>
        <begin position="19"/>
        <end position="233"/>
    </location>
</feature>
<proteinExistence type="predicted"/>
<protein>
    <submittedName>
        <fullName evidence="3">Uncharacterized protein</fullName>
    </submittedName>
</protein>
<feature type="region of interest" description="Disordered" evidence="1">
    <location>
        <begin position="98"/>
        <end position="212"/>
    </location>
</feature>
<feature type="compositionally biased region" description="Gly residues" evidence="1">
    <location>
        <begin position="100"/>
        <end position="119"/>
    </location>
</feature>
<reference evidence="3 4" key="1">
    <citation type="submission" date="2016-07" db="EMBL/GenBank/DDBJ databases">
        <title>Pervasive Adenine N6-methylation of Active Genes in Fungi.</title>
        <authorList>
            <consortium name="DOE Joint Genome Institute"/>
            <person name="Mondo S.J."/>
            <person name="Dannebaum R.O."/>
            <person name="Kuo R.C."/>
            <person name="Labutti K."/>
            <person name="Haridas S."/>
            <person name="Kuo A."/>
            <person name="Salamov A."/>
            <person name="Ahrendt S.R."/>
            <person name="Lipzen A."/>
            <person name="Sullivan W."/>
            <person name="Andreopoulos W.B."/>
            <person name="Clum A."/>
            <person name="Lindquist E."/>
            <person name="Daum C."/>
            <person name="Ramamoorthy G.K."/>
            <person name="Gryganskyi A."/>
            <person name="Culley D."/>
            <person name="Magnuson J.K."/>
            <person name="James T.Y."/>
            <person name="O'Malley M.A."/>
            <person name="Stajich J.E."/>
            <person name="Spatafora J.W."/>
            <person name="Visel A."/>
            <person name="Grigoriev I.V."/>
        </authorList>
    </citation>
    <scope>NUCLEOTIDE SEQUENCE [LARGE SCALE GENOMIC DNA]</scope>
    <source>
        <strain evidence="3 4">CBS 931.73</strain>
    </source>
</reference>
<feature type="compositionally biased region" description="Gly residues" evidence="1">
    <location>
        <begin position="177"/>
        <end position="188"/>
    </location>
</feature>
<keyword evidence="4" id="KW-1185">Reference proteome</keyword>
<feature type="region of interest" description="Disordered" evidence="1">
    <location>
        <begin position="67"/>
        <end position="86"/>
    </location>
</feature>
<dbReference type="EMBL" id="MCFE01000418">
    <property type="protein sequence ID" value="ORX89834.1"/>
    <property type="molecule type" value="Genomic_DNA"/>
</dbReference>
<sequence length="233" mass="23976">MKLLLAISVLLASNIVQSAVIESTQSKAPGRMVSTARSAMRPLRNKFSIKNFDQWLSRTKEAASNRRFRIPSAHGPNYGHDRGSPVLAGWIGRKPNYTGMGPGDHGAGKSSGNGNGGKGSDGEPTNGKDGKGGNNSSNDGGDAKDADGDSGSNGSKDDGNPKDSKDDSPKDTDNPNTGGGNPNNGGDGTTPTTTPSPTASPSPSPSTQPQQNCNRLINLNLNLLGIPVRACLL</sequence>
<dbReference type="Proteomes" id="UP000193498">
    <property type="component" value="Unassembled WGS sequence"/>
</dbReference>
<accession>A0A1Y1XWW2</accession>
<gene>
    <name evidence="3" type="ORF">K493DRAFT_305424</name>
</gene>
<organism evidence="3 4">
    <name type="scientific">Basidiobolus meristosporus CBS 931.73</name>
    <dbReference type="NCBI Taxonomy" id="1314790"/>
    <lineage>
        <taxon>Eukaryota</taxon>
        <taxon>Fungi</taxon>
        <taxon>Fungi incertae sedis</taxon>
        <taxon>Zoopagomycota</taxon>
        <taxon>Entomophthoromycotina</taxon>
        <taxon>Basidiobolomycetes</taxon>
        <taxon>Basidiobolales</taxon>
        <taxon>Basidiobolaceae</taxon>
        <taxon>Basidiobolus</taxon>
    </lineage>
</organism>
<evidence type="ECO:0000256" key="2">
    <source>
        <dbReference type="SAM" id="SignalP"/>
    </source>
</evidence>
<comment type="caution">
    <text evidence="3">The sequence shown here is derived from an EMBL/GenBank/DDBJ whole genome shotgun (WGS) entry which is preliminary data.</text>
</comment>
<feature type="compositionally biased region" description="Basic and acidic residues" evidence="1">
    <location>
        <begin position="155"/>
        <end position="173"/>
    </location>
</feature>
<evidence type="ECO:0000313" key="4">
    <source>
        <dbReference type="Proteomes" id="UP000193498"/>
    </source>
</evidence>
<evidence type="ECO:0000313" key="3">
    <source>
        <dbReference type="EMBL" id="ORX89834.1"/>
    </source>
</evidence>
<feature type="signal peptide" evidence="2">
    <location>
        <begin position="1"/>
        <end position="18"/>
    </location>
</feature>
<dbReference type="AlphaFoldDB" id="A0A1Y1XWW2"/>
<evidence type="ECO:0000256" key="1">
    <source>
        <dbReference type="SAM" id="MobiDB-lite"/>
    </source>
</evidence>
<dbReference type="InParanoid" id="A0A1Y1XWW2"/>
<name>A0A1Y1XWW2_9FUNG</name>
<keyword evidence="2" id="KW-0732">Signal</keyword>